<dbReference type="SMART" id="SM00422">
    <property type="entry name" value="HTH_MERR"/>
    <property type="match status" value="1"/>
</dbReference>
<evidence type="ECO:0000256" key="8">
    <source>
        <dbReference type="ARBA" id="ARBA00023163"/>
    </source>
</evidence>
<dbReference type="GO" id="GO:0003677">
    <property type="term" value="F:DNA binding"/>
    <property type="evidence" value="ECO:0007669"/>
    <property type="project" value="UniProtKB-KW"/>
</dbReference>
<dbReference type="InterPro" id="IPR009061">
    <property type="entry name" value="DNA-bd_dom_put_sf"/>
</dbReference>
<dbReference type="AlphaFoldDB" id="A0A839ISZ5"/>
<dbReference type="PANTHER" id="PTHR30204">
    <property type="entry name" value="REDOX-CYCLING DRUG-SENSING TRANSCRIPTIONAL ACTIVATOR SOXR"/>
    <property type="match status" value="1"/>
</dbReference>
<accession>A0A839ISZ5</accession>
<evidence type="ECO:0000256" key="6">
    <source>
        <dbReference type="ARBA" id="ARBA00023015"/>
    </source>
</evidence>
<dbReference type="Proteomes" id="UP000565262">
    <property type="component" value="Unassembled WGS sequence"/>
</dbReference>
<dbReference type="RefSeq" id="WP_182809327.1">
    <property type="nucleotide sequence ID" value="NZ_JACJFM010000016.1"/>
</dbReference>
<dbReference type="PANTHER" id="PTHR30204:SF0">
    <property type="entry name" value="REDOX-SENSITIVE TRANSCRIPTIONAL ACTIVATOR SOXR"/>
    <property type="match status" value="1"/>
</dbReference>
<comment type="caution">
    <text evidence="10">The sequence shown here is derived from an EMBL/GenBank/DDBJ whole genome shotgun (WGS) entry which is preliminary data.</text>
</comment>
<dbReference type="NCBIfam" id="TIGR01950">
    <property type="entry name" value="SoxR"/>
    <property type="match status" value="1"/>
</dbReference>
<dbReference type="InterPro" id="IPR000551">
    <property type="entry name" value="MerR-type_HTH_dom"/>
</dbReference>
<keyword evidence="6" id="KW-0805">Transcription regulation</keyword>
<keyword evidence="4" id="KW-0408">Iron</keyword>
<dbReference type="SUPFAM" id="SSF46955">
    <property type="entry name" value="Putative DNA-binding domain"/>
    <property type="match status" value="1"/>
</dbReference>
<evidence type="ECO:0000256" key="2">
    <source>
        <dbReference type="ARBA" id="ARBA00022714"/>
    </source>
</evidence>
<keyword evidence="3" id="KW-0479">Metal-binding</keyword>
<sequence>MSVKKRPEKAMSVGAVASRAGVTIATLHFYEEKGLIRSWRNNGNQRRFDREVLRRIAIIKSAQQLGFTLEQIRQALANLPVEKAPDKSDWQKLSKIWRAELDRKIMEMTRLRDELDQCIGCGCLSLAYCPIRNPDDQLAEYGQGAVSWLDLPESDSDAQS</sequence>
<dbReference type="InterPro" id="IPR010211">
    <property type="entry name" value="Redox-sen_tscrpt-act_SoxR"/>
</dbReference>
<dbReference type="GO" id="GO:0003700">
    <property type="term" value="F:DNA-binding transcription factor activity"/>
    <property type="evidence" value="ECO:0007669"/>
    <property type="project" value="InterPro"/>
</dbReference>
<dbReference type="PROSITE" id="PS50937">
    <property type="entry name" value="HTH_MERR_2"/>
    <property type="match status" value="1"/>
</dbReference>
<dbReference type="PRINTS" id="PR00040">
    <property type="entry name" value="HTHMERR"/>
</dbReference>
<keyword evidence="5" id="KW-0411">Iron-sulfur</keyword>
<dbReference type="GO" id="GO:0051537">
    <property type="term" value="F:2 iron, 2 sulfur cluster binding"/>
    <property type="evidence" value="ECO:0007669"/>
    <property type="project" value="UniProtKB-KW"/>
</dbReference>
<gene>
    <name evidence="10" type="primary">soxR</name>
    <name evidence="10" type="ORF">H4O21_13100</name>
</gene>
<dbReference type="Pfam" id="PF00376">
    <property type="entry name" value="MerR"/>
    <property type="match status" value="1"/>
</dbReference>
<reference evidence="10 11" key="1">
    <citation type="submission" date="2020-08" db="EMBL/GenBank/DDBJ databases">
        <title>Oceanospirillum sp. nov. isolated from marine sediment.</title>
        <authorList>
            <person name="Ji X."/>
        </authorList>
    </citation>
    <scope>NUCLEOTIDE SEQUENCE [LARGE SCALE GENOMIC DNA]</scope>
    <source>
        <strain evidence="10 11">D5</strain>
    </source>
</reference>
<keyword evidence="11" id="KW-1185">Reference proteome</keyword>
<dbReference type="GO" id="GO:0046872">
    <property type="term" value="F:metal ion binding"/>
    <property type="evidence" value="ECO:0007669"/>
    <property type="project" value="UniProtKB-KW"/>
</dbReference>
<keyword evidence="7" id="KW-0238">DNA-binding</keyword>
<dbReference type="EMBL" id="JACJFM010000016">
    <property type="protein sequence ID" value="MBB1487547.1"/>
    <property type="molecule type" value="Genomic_DNA"/>
</dbReference>
<keyword evidence="8" id="KW-0804">Transcription</keyword>
<evidence type="ECO:0000256" key="7">
    <source>
        <dbReference type="ARBA" id="ARBA00023125"/>
    </source>
</evidence>
<organism evidence="10 11">
    <name type="scientific">Oceanospirillum sediminis</name>
    <dbReference type="NCBI Taxonomy" id="2760088"/>
    <lineage>
        <taxon>Bacteria</taxon>
        <taxon>Pseudomonadati</taxon>
        <taxon>Pseudomonadota</taxon>
        <taxon>Gammaproteobacteria</taxon>
        <taxon>Oceanospirillales</taxon>
        <taxon>Oceanospirillaceae</taxon>
        <taxon>Oceanospirillum</taxon>
    </lineage>
</organism>
<protein>
    <recommendedName>
        <fullName evidence="1">Redox-sensitive transcriptional activator SoxR</fullName>
    </recommendedName>
</protein>
<feature type="domain" description="HTH merR-type" evidence="9">
    <location>
        <begin position="10"/>
        <end position="78"/>
    </location>
</feature>
<evidence type="ECO:0000256" key="1">
    <source>
        <dbReference type="ARBA" id="ARBA00014474"/>
    </source>
</evidence>
<evidence type="ECO:0000313" key="11">
    <source>
        <dbReference type="Proteomes" id="UP000565262"/>
    </source>
</evidence>
<evidence type="ECO:0000256" key="5">
    <source>
        <dbReference type="ARBA" id="ARBA00023014"/>
    </source>
</evidence>
<evidence type="ECO:0000313" key="10">
    <source>
        <dbReference type="EMBL" id="MBB1487547.1"/>
    </source>
</evidence>
<dbReference type="CDD" id="cd01110">
    <property type="entry name" value="HTH_SoxR"/>
    <property type="match status" value="1"/>
</dbReference>
<dbReference type="PROSITE" id="PS00552">
    <property type="entry name" value="HTH_MERR_1"/>
    <property type="match status" value="1"/>
</dbReference>
<evidence type="ECO:0000256" key="4">
    <source>
        <dbReference type="ARBA" id="ARBA00023004"/>
    </source>
</evidence>
<evidence type="ECO:0000256" key="3">
    <source>
        <dbReference type="ARBA" id="ARBA00022723"/>
    </source>
</evidence>
<evidence type="ECO:0000259" key="9">
    <source>
        <dbReference type="PROSITE" id="PS50937"/>
    </source>
</evidence>
<name>A0A839ISZ5_9GAMM</name>
<keyword evidence="2" id="KW-0001">2Fe-2S</keyword>
<dbReference type="InterPro" id="IPR047057">
    <property type="entry name" value="MerR_fam"/>
</dbReference>
<dbReference type="Pfam" id="PF09278">
    <property type="entry name" value="MerR-DNA-bind"/>
    <property type="match status" value="1"/>
</dbReference>
<dbReference type="Gene3D" id="1.10.1660.10">
    <property type="match status" value="1"/>
</dbReference>
<dbReference type="GO" id="GO:0006979">
    <property type="term" value="P:response to oxidative stress"/>
    <property type="evidence" value="ECO:0007669"/>
    <property type="project" value="InterPro"/>
</dbReference>
<proteinExistence type="predicted"/>
<dbReference type="InterPro" id="IPR015358">
    <property type="entry name" value="Tscrpt_reg_MerR_DNA-bd"/>
</dbReference>